<dbReference type="PANTHER" id="PTHR13954:SF6">
    <property type="entry name" value="NON-SPECIFIC SERINE_THREONINE PROTEIN KINASE"/>
    <property type="match status" value="1"/>
</dbReference>
<gene>
    <name evidence="2" type="ORF">GHT06_012005</name>
</gene>
<dbReference type="PROSITE" id="PS00109">
    <property type="entry name" value="PROTEIN_KINASE_TYR"/>
    <property type="match status" value="1"/>
</dbReference>
<dbReference type="GO" id="GO:0004674">
    <property type="term" value="F:protein serine/threonine kinase activity"/>
    <property type="evidence" value="ECO:0007669"/>
    <property type="project" value="InterPro"/>
</dbReference>
<dbReference type="PANTHER" id="PTHR13954">
    <property type="entry name" value="IRE1-RELATED"/>
    <property type="match status" value="1"/>
</dbReference>
<evidence type="ECO:0000259" key="1">
    <source>
        <dbReference type="PROSITE" id="PS50011"/>
    </source>
</evidence>
<dbReference type="GO" id="GO:0070059">
    <property type="term" value="P:intrinsic apoptotic signaling pathway in response to endoplasmic reticulum stress"/>
    <property type="evidence" value="ECO:0007669"/>
    <property type="project" value="TreeGrafter"/>
</dbReference>
<dbReference type="SUPFAM" id="SSF56112">
    <property type="entry name" value="Protein kinase-like (PK-like)"/>
    <property type="match status" value="1"/>
</dbReference>
<dbReference type="Gene3D" id="1.10.510.10">
    <property type="entry name" value="Transferase(Phosphotransferase) domain 1"/>
    <property type="match status" value="1"/>
</dbReference>
<evidence type="ECO:0000313" key="2">
    <source>
        <dbReference type="EMBL" id="KAI9561049.1"/>
    </source>
</evidence>
<evidence type="ECO:0000313" key="3">
    <source>
        <dbReference type="Proteomes" id="UP000820818"/>
    </source>
</evidence>
<dbReference type="AlphaFoldDB" id="A0AAD5KUY9"/>
<dbReference type="PROSITE" id="PS50011">
    <property type="entry name" value="PROTEIN_KINASE_DOM"/>
    <property type="match status" value="1"/>
</dbReference>
<sequence>MGLTFEFDRKEILGQGAYGPVFAGKWNNIDVAVKRIQLHDLLGDREESTMKDLDHQNVIKLYAVEEDENFKYLILERGLGTVNDYCEDKYNGKVPAEPAALYQMADGLSYIHGRGLVHRDISTGNVLFVLCGDEVVMKIADFGFCKPASENGSFSMSEGAKGTRRFLAPELLRIMGNRNEKPRGKITSDIFSLGCLFFVFLTKGIHPFSDGSIHTISLNILGNNQFLGSLEEKRATLPYALPLIQGMIEADPEKRLTLENVKDSLKLYIGA</sequence>
<dbReference type="FunFam" id="3.30.200.20:FF:000630">
    <property type="entry name" value="Uncharacterized protein"/>
    <property type="match status" value="1"/>
</dbReference>
<dbReference type="Proteomes" id="UP000820818">
    <property type="component" value="Linkage Group LG3"/>
</dbReference>
<keyword evidence="3" id="KW-1185">Reference proteome</keyword>
<dbReference type="InterPro" id="IPR011009">
    <property type="entry name" value="Kinase-like_dom_sf"/>
</dbReference>
<accession>A0AAD5KUY9</accession>
<dbReference type="GO" id="GO:0036498">
    <property type="term" value="P:IRE1-mediated unfolded protein response"/>
    <property type="evidence" value="ECO:0007669"/>
    <property type="project" value="TreeGrafter"/>
</dbReference>
<reference evidence="2 3" key="1">
    <citation type="submission" date="2022-05" db="EMBL/GenBank/DDBJ databases">
        <title>A multi-omics perspective on studying reproductive biology in Daphnia sinensis.</title>
        <authorList>
            <person name="Jia J."/>
        </authorList>
    </citation>
    <scope>NUCLEOTIDE SEQUENCE [LARGE SCALE GENOMIC DNA]</scope>
    <source>
        <strain evidence="2 3">WSL</strain>
    </source>
</reference>
<proteinExistence type="predicted"/>
<dbReference type="Pfam" id="PF00069">
    <property type="entry name" value="Pkinase"/>
    <property type="match status" value="1"/>
</dbReference>
<dbReference type="EMBL" id="WJBH02000003">
    <property type="protein sequence ID" value="KAI9561049.1"/>
    <property type="molecule type" value="Genomic_DNA"/>
</dbReference>
<protein>
    <recommendedName>
        <fullName evidence="1">Protein kinase domain-containing protein</fullName>
    </recommendedName>
</protein>
<feature type="domain" description="Protein kinase" evidence="1">
    <location>
        <begin position="7"/>
        <end position="269"/>
    </location>
</feature>
<dbReference type="GO" id="GO:0005524">
    <property type="term" value="F:ATP binding"/>
    <property type="evidence" value="ECO:0007669"/>
    <property type="project" value="InterPro"/>
</dbReference>
<dbReference type="GO" id="GO:0004521">
    <property type="term" value="F:RNA endonuclease activity"/>
    <property type="evidence" value="ECO:0007669"/>
    <property type="project" value="InterPro"/>
</dbReference>
<organism evidence="2 3">
    <name type="scientific">Daphnia sinensis</name>
    <dbReference type="NCBI Taxonomy" id="1820382"/>
    <lineage>
        <taxon>Eukaryota</taxon>
        <taxon>Metazoa</taxon>
        <taxon>Ecdysozoa</taxon>
        <taxon>Arthropoda</taxon>
        <taxon>Crustacea</taxon>
        <taxon>Branchiopoda</taxon>
        <taxon>Diplostraca</taxon>
        <taxon>Cladocera</taxon>
        <taxon>Anomopoda</taxon>
        <taxon>Daphniidae</taxon>
        <taxon>Daphnia</taxon>
        <taxon>Daphnia similis group</taxon>
    </lineage>
</organism>
<dbReference type="GO" id="GO:1990604">
    <property type="term" value="C:IRE1-TRAF2-ASK1 complex"/>
    <property type="evidence" value="ECO:0007669"/>
    <property type="project" value="TreeGrafter"/>
</dbReference>
<dbReference type="InterPro" id="IPR008266">
    <property type="entry name" value="Tyr_kinase_AS"/>
</dbReference>
<dbReference type="InterPro" id="IPR000719">
    <property type="entry name" value="Prot_kinase_dom"/>
</dbReference>
<dbReference type="GO" id="GO:0051082">
    <property type="term" value="F:unfolded protein binding"/>
    <property type="evidence" value="ECO:0007669"/>
    <property type="project" value="TreeGrafter"/>
</dbReference>
<dbReference type="InterPro" id="IPR045133">
    <property type="entry name" value="IRE1/2-like"/>
</dbReference>
<name>A0AAD5KUY9_9CRUS</name>
<comment type="caution">
    <text evidence="2">The sequence shown here is derived from an EMBL/GenBank/DDBJ whole genome shotgun (WGS) entry which is preliminary data.</text>
</comment>
<dbReference type="Gene3D" id="3.30.200.20">
    <property type="entry name" value="Phosphorylase Kinase, domain 1"/>
    <property type="match status" value="1"/>
</dbReference>